<protein>
    <submittedName>
        <fullName evidence="1">Uncharacterized protein</fullName>
    </submittedName>
</protein>
<accession>A0ABS1WNK8</accession>
<organism evidence="1 2">
    <name type="scientific">Olleya sediminilitoris</name>
    <dbReference type="NCBI Taxonomy" id="2795739"/>
    <lineage>
        <taxon>Bacteria</taxon>
        <taxon>Pseudomonadati</taxon>
        <taxon>Bacteroidota</taxon>
        <taxon>Flavobacteriia</taxon>
        <taxon>Flavobacteriales</taxon>
        <taxon>Flavobacteriaceae</taxon>
    </lineage>
</organism>
<dbReference type="Proteomes" id="UP000605013">
    <property type="component" value="Unassembled WGS sequence"/>
</dbReference>
<dbReference type="RefSeq" id="WP_203001204.1">
    <property type="nucleotide sequence ID" value="NZ_JAEMEF010000012.1"/>
</dbReference>
<comment type="caution">
    <text evidence="1">The sequence shown here is derived from an EMBL/GenBank/DDBJ whole genome shotgun (WGS) entry which is preliminary data.</text>
</comment>
<sequence length="149" mass="17684">MDSDFKNCYERIPHEYLEATGKGFWTNIDFEKQQELYKQISKSTFNEIWMFCKSTEYKTGKETKSLCANSTGKYYKYLSNLGNQNPRIAKYAERINASGDFNGLDIQYWNVLNDKKHFDLNNPNIQLILAIHYLLLNDQEKRNEKWIAE</sequence>
<reference evidence="1 2" key="1">
    <citation type="submission" date="2020-12" db="EMBL/GenBank/DDBJ databases">
        <title>Olleya sediminilitoris sp. nov., isolated from a tidal flat.</title>
        <authorList>
            <person name="Park S."/>
            <person name="Yoon J.-H."/>
        </authorList>
    </citation>
    <scope>NUCLEOTIDE SEQUENCE [LARGE SCALE GENOMIC DNA]</scope>
    <source>
        <strain evidence="1 2">YSTF-M6</strain>
    </source>
</reference>
<dbReference type="EMBL" id="JAEMEF010000012">
    <property type="protein sequence ID" value="MBL7560712.1"/>
    <property type="molecule type" value="Genomic_DNA"/>
</dbReference>
<proteinExistence type="predicted"/>
<name>A0ABS1WNK8_9FLAO</name>
<evidence type="ECO:0000313" key="2">
    <source>
        <dbReference type="Proteomes" id="UP000605013"/>
    </source>
</evidence>
<evidence type="ECO:0000313" key="1">
    <source>
        <dbReference type="EMBL" id="MBL7560712.1"/>
    </source>
</evidence>
<keyword evidence="2" id="KW-1185">Reference proteome</keyword>
<gene>
    <name evidence="1" type="ORF">JAO71_12965</name>
</gene>